<dbReference type="InterPro" id="IPR013320">
    <property type="entry name" value="ConA-like_dom_sf"/>
</dbReference>
<dbReference type="GO" id="GO:0004553">
    <property type="term" value="F:hydrolase activity, hydrolyzing O-glycosyl compounds"/>
    <property type="evidence" value="ECO:0007669"/>
    <property type="project" value="UniProtKB-ARBA"/>
</dbReference>
<evidence type="ECO:0000313" key="6">
    <source>
        <dbReference type="Proteomes" id="UP000199138"/>
    </source>
</evidence>
<dbReference type="PANTHER" id="PTHR35399">
    <property type="entry name" value="SLR8030 PROTEIN"/>
    <property type="match status" value="1"/>
</dbReference>
<dbReference type="InterPro" id="IPR026444">
    <property type="entry name" value="Secre_tail"/>
</dbReference>
<dbReference type="STRING" id="1224947.SAMN05216480_11023"/>
<dbReference type="Gene3D" id="2.60.120.260">
    <property type="entry name" value="Galactose-binding domain-like"/>
    <property type="match status" value="2"/>
</dbReference>
<dbReference type="PANTHER" id="PTHR35399:SF2">
    <property type="entry name" value="DUF839 DOMAIN-CONTAINING PROTEIN"/>
    <property type="match status" value="1"/>
</dbReference>
<dbReference type="Pfam" id="PF18962">
    <property type="entry name" value="Por_Secre_tail"/>
    <property type="match status" value="1"/>
</dbReference>
<dbReference type="SUPFAM" id="SSF56300">
    <property type="entry name" value="Metallo-dependent phosphatases"/>
    <property type="match status" value="1"/>
</dbReference>
<gene>
    <name evidence="5" type="ORF">SAMN05216480_11023</name>
</gene>
<name>A0A1I7HLP0_9FLAO</name>
<feature type="domain" description="LamG-like jellyroll fold" evidence="4">
    <location>
        <begin position="690"/>
        <end position="827"/>
    </location>
</feature>
<dbReference type="SUPFAM" id="SSF49899">
    <property type="entry name" value="Concanavalin A-like lectins/glucanases"/>
    <property type="match status" value="4"/>
</dbReference>
<feature type="chain" id="PRO_5011768599" evidence="3">
    <location>
        <begin position="23"/>
        <end position="2632"/>
    </location>
</feature>
<dbReference type="Gene3D" id="2.60.120.200">
    <property type="match status" value="4"/>
</dbReference>
<dbReference type="Proteomes" id="UP000199138">
    <property type="component" value="Unassembled WGS sequence"/>
</dbReference>
<organism evidence="5 6">
    <name type="scientific">Pustulibacterium marinum</name>
    <dbReference type="NCBI Taxonomy" id="1224947"/>
    <lineage>
        <taxon>Bacteria</taxon>
        <taxon>Pseudomonadati</taxon>
        <taxon>Bacteroidota</taxon>
        <taxon>Flavobacteriia</taxon>
        <taxon>Flavobacteriales</taxon>
        <taxon>Flavobacteriaceae</taxon>
        <taxon>Pustulibacterium</taxon>
    </lineage>
</organism>
<dbReference type="SMART" id="SM00560">
    <property type="entry name" value="LamGL"/>
    <property type="match status" value="4"/>
</dbReference>
<proteinExistence type="predicted"/>
<keyword evidence="2" id="KW-1015">Disulfide bond</keyword>
<dbReference type="Pfam" id="PF05787">
    <property type="entry name" value="PhoX"/>
    <property type="match status" value="1"/>
</dbReference>
<dbReference type="SUPFAM" id="SSF63829">
    <property type="entry name" value="Calcium-dependent phosphotriesterase"/>
    <property type="match status" value="2"/>
</dbReference>
<keyword evidence="1 3" id="KW-0732">Signal</keyword>
<dbReference type="Pfam" id="PF13385">
    <property type="entry name" value="Laminin_G_3"/>
    <property type="match status" value="4"/>
</dbReference>
<feature type="signal peptide" evidence="3">
    <location>
        <begin position="1"/>
        <end position="22"/>
    </location>
</feature>
<dbReference type="OrthoDB" id="9801383at2"/>
<dbReference type="InterPro" id="IPR018946">
    <property type="entry name" value="PhoD-like_MPP"/>
</dbReference>
<feature type="domain" description="LamG-like jellyroll fold" evidence="4">
    <location>
        <begin position="524"/>
        <end position="653"/>
    </location>
</feature>
<dbReference type="InterPro" id="IPR038607">
    <property type="entry name" value="PhoD-like_sf"/>
</dbReference>
<dbReference type="InterPro" id="IPR029052">
    <property type="entry name" value="Metallo-depent_PP-like"/>
</dbReference>
<dbReference type="Gene3D" id="3.60.21.70">
    <property type="entry name" value="PhoD-like phosphatase"/>
    <property type="match status" value="1"/>
</dbReference>
<evidence type="ECO:0000256" key="2">
    <source>
        <dbReference type="ARBA" id="ARBA00023157"/>
    </source>
</evidence>
<keyword evidence="6" id="KW-1185">Reference proteome</keyword>
<feature type="domain" description="LamG-like jellyroll fold" evidence="4">
    <location>
        <begin position="1424"/>
        <end position="1558"/>
    </location>
</feature>
<evidence type="ECO:0000256" key="3">
    <source>
        <dbReference type="SAM" id="SignalP"/>
    </source>
</evidence>
<evidence type="ECO:0000256" key="1">
    <source>
        <dbReference type="ARBA" id="ARBA00022729"/>
    </source>
</evidence>
<dbReference type="GO" id="GO:0005975">
    <property type="term" value="P:carbohydrate metabolic process"/>
    <property type="evidence" value="ECO:0007669"/>
    <property type="project" value="UniProtKB-ARBA"/>
</dbReference>
<dbReference type="RefSeq" id="WP_093025536.1">
    <property type="nucleotide sequence ID" value="NZ_FPBK01000010.1"/>
</dbReference>
<evidence type="ECO:0000259" key="4">
    <source>
        <dbReference type="SMART" id="SM00560"/>
    </source>
</evidence>
<dbReference type="InterPro" id="IPR006558">
    <property type="entry name" value="LamG-like"/>
</dbReference>
<accession>A0A1I7HLP0</accession>
<reference evidence="5 6" key="1">
    <citation type="submission" date="2016-10" db="EMBL/GenBank/DDBJ databases">
        <authorList>
            <person name="de Groot N.N."/>
        </authorList>
    </citation>
    <scope>NUCLEOTIDE SEQUENCE [LARGE SCALE GENOMIC DNA]</scope>
    <source>
        <strain evidence="5 6">CGMCC 1.12333</strain>
    </source>
</reference>
<dbReference type="Pfam" id="PF09423">
    <property type="entry name" value="PhoD"/>
    <property type="match status" value="1"/>
</dbReference>
<dbReference type="InterPro" id="IPR008557">
    <property type="entry name" value="PhoX"/>
</dbReference>
<sequence>MKKHLLFISLFMCLFVNFGMQAQTEIPGDSLVFGPMFSPVYNNKVRVWVLTKGETASGDALTLSMTNSEAAATELTGTVFNSDDRLGYYLRSYEFSNLTEGDTFTADLLVNGTSSGRTATIANEQNVVDDFNFLAGGCGRIYDTSRCIDIPESLTHTNGNPDMFNHMAEEDSDLMVWLGDATYLLGLQHAMGQCPDGVDDWANKDMAFDRYMFYRQYHDSLTMAMPQLSITDNHDTGPNEFNKTMPTLGEMKEIFMDWWPNPEYLSTDEGQGLHSSYVYKDVEFFLTDNRSYRDGTAQHFGDEQLEWLEQGLLNSTATFKVIINGTPTFREIGGRNFSVSTQADEFLQFIQDNNINGVISYCADIHDQRFMVREGDTKYPLYDIMSGNINSDIGGNGETGSYSVNYNAADDLMSGVKHGYVRTSVFGDEGDRRIKFEYVGYDGETFFEETVHQDMLTSQNADALNLSLDFSNAVTDASTYAHTATTENYAFGADKDGNANEALVFTANTSMSFPASSALTFENKAYSLSFWVNPSELSSNGAAIVSNGTANAGVTFGISEEGNLTYTNHATNETLESQYSVLANSWSYVSWKYNNVRRTLALYYNGFLIQTFTGVESPVASNADLTIGNNSDNQQFLGSIDALTLYARLISDADILSVADVETNRGDMLSLTGGQATVIPSETINTALEGDFTVEFWAKLDTDPGSNVSIFSSHGRNGSNNSRGMSFEFSDSNKLNIVFGTNGSGWNKIENAGEAWSIGEWNHVAVTATVGGDVNYYLNGVLAGSMSYGGYHDFTAGLGLGYSPNYGSSVTGGMDDVRIYTTALTVEEIQQTMHYPLAGDETDLALYYDFSAYDETETSVMSLGTINYEMDITSAALTTSTAPIGNISEMYQDEVVGKWSQQNEVTNNGLSLPEEISVYNSNIVIGKSIDAELAEVPEMADVFYLKGGWKIDPMNSPFADVRINLAEALGEDADSIAAIAGQYYLLKEVDGAYSNVNDGNFDGSNINFYNTNLEEAVYYLAWEEGEFTPGRGGALSLADGHDVEIHYTPVEILMGGAHTIELWVNLTETASGNDKTILSNHGRISGNSTGFTLELNGDNSLSAVYGNNGSGWTSVNTQEGLQIGEWNHVAITATPGGELKIYLNGELKASTGFTSYIANNTWEFAFGKSMNYGGSINYMADEFRMWATARTQEEIVADMHQVLDISDENLSFYFTFDQEDNGTLENEGTNVTEVTYTNATIIASASPVAEPVEGYTDGITASWSITSEENNGMFIGENIANFSENVVFGRNQDNTINTLANTEEETSYVAGGWHLNPLNITTADVSIDLATVFENVEMINATVADYILLKGDPEDAYEVAASGAIATDGVVTFDEVTLTTGNYFLAYEIDEAAAITEQGGALDMSEGGHEVYIPKEGVNAALADEFTIEMWARLNAIAGANTKLWGFSYYGGGEFGIEMEFLSNQTLQATRGKGAGWDQLNSDYVWQLGEWNHVAVTFDPDGMYRFYINGEMVDESEVTSVFQENIYDLALGKNIFNNAATNSTIDEFRIWTKAKTQEEIKADMYQTITDADTDLAYNYTFNQDDSGYLVNSGTTTVEVAYSNAAIIPATAAVREMESPYNNVVSGSWSVMNDATNTGMFYGATIEDYNNNIVIGKEAGDEVLAILGSTTTDTLYLNSRFMIDPLFIPSGVVKVDLSELFADLNQVELIANEYFLLGGDPSTELEVVATGTKENNVVTFSSISFDETPLYLAWKNIDEYPIGTFPIASSGLWKYNDSGVDLGTEWNTNEYDDSEWAFGNAILGYGDGIESTTLDYGDDADNKYPTYYLRHTFTVENASEIGNLLFNTMKDDGVVVYVNGVEAFRSNMPEGEITYNTYASSQIGGDDEAEWIEVETLNLLQDGENVIAVELHQGAASSSDLRFDMEVGYELPALEVTNFPVIKDSEWYYSDVDADYTTEWSTSDFDVIPWSRGNAPFGYGDPVNTEVSYGDNSSDKYITTYYVKDINVTLSELTENVQFGLRRDDGAVVYVNGVEVFRSNMPTGTINAETTANDAIDGINENIYFITEVAKTAFVEGVNRIAVEIHQANATSSDTRFDLFVKNTEDLGIDCTEDAIGCFTSIAPTAQTSNLIISEDHVFQVIMKEGDAYQTGTGNMPGNNDFTAYVAIDGSSEEGYLSINQENTPGGVSMLDVHLNTENNLWVVDDSQAVDMYDADLVTTTRNCSGGITPWGTVVTAEETMNSGDTNGDGYQDVGWLVEIDPATASVLDYENDGHKDKLWAMGRMNHENVVITDDATTAYYGEDGGTHCVYKYVMDTPGDLTTGTVYVLSLDLALSGNDPSSATGTWIEVPNDTQADRNNLNTVASNVGGTSFNGVEDVEINPITGQIYFTAKGLNRVYRFTDNGDTFSEFETFVGGKDYDVNTANGAQTEPWGDGNDNLTFDDQGNLWVLQDGGKNYIWVVRPDHTQSNPNVELFASMPSGSEPTGLTFTPDYKYGFFSVQHPSGSNTSQQDVTGEDITFNASTTIVFALENNLGTLANETVESVKESMQLYPNPTSGVVNLSFNTQEGGQEVSVQVIDVLGRQLMNINGLETTGGNQEVTLDLNSVVKGNQVLLLQVKIGNASQTFKVLTK</sequence>
<evidence type="ECO:0000313" key="5">
    <source>
        <dbReference type="EMBL" id="SFU61684.1"/>
    </source>
</evidence>
<dbReference type="EMBL" id="FPBK01000010">
    <property type="protein sequence ID" value="SFU61684.1"/>
    <property type="molecule type" value="Genomic_DNA"/>
</dbReference>
<dbReference type="NCBIfam" id="TIGR04183">
    <property type="entry name" value="Por_Secre_tail"/>
    <property type="match status" value="1"/>
</dbReference>
<feature type="domain" description="LamG-like jellyroll fold" evidence="4">
    <location>
        <begin position="1056"/>
        <end position="1193"/>
    </location>
</feature>
<protein>
    <submittedName>
        <fullName evidence="5">Por secretion system C-terminal sorting domain-containing protein</fullName>
    </submittedName>
</protein>